<dbReference type="Proteomes" id="UP000530320">
    <property type="component" value="Unassembled WGS sequence"/>
</dbReference>
<proteinExistence type="predicted"/>
<gene>
    <name evidence="1" type="ORF">HLH44_12085</name>
</gene>
<reference evidence="1 2" key="1">
    <citation type="submission" date="2020-04" db="EMBL/GenBank/DDBJ databases">
        <title>Description of novel Gluconacetobacter.</title>
        <authorList>
            <person name="Sombolestani A."/>
        </authorList>
    </citation>
    <scope>NUCLEOTIDE SEQUENCE [LARGE SCALE GENOMIC DNA]</scope>
    <source>
        <strain evidence="1 2">LMG 22058</strain>
    </source>
</reference>
<dbReference type="RefSeq" id="WP_183009429.1">
    <property type="nucleotide sequence ID" value="NZ_JABEQP010000007.1"/>
</dbReference>
<comment type="caution">
    <text evidence="1">The sequence shown here is derived from an EMBL/GenBank/DDBJ whole genome shotgun (WGS) entry which is preliminary data.</text>
</comment>
<sequence length="137" mass="15067">MRLGGEMLMRAGFRNVVLPVLTGLMAVVAVLPFTAHARCYGPAKFQTCENLNDGARIIVAHEGHNSVIMGVDPGTGHTFQGFATTLGQTTYSSNIDFHGRVSFESLDSYAPSQYHIEGRNFDKRPYTYQCTILLGCY</sequence>
<evidence type="ECO:0000313" key="1">
    <source>
        <dbReference type="EMBL" id="MBB2198182.1"/>
    </source>
</evidence>
<name>A0A7W4K0X9_9PROT</name>
<organism evidence="1 2">
    <name type="scientific">Gluconacetobacter dulcium</name>
    <dbReference type="NCBI Taxonomy" id="2729096"/>
    <lineage>
        <taxon>Bacteria</taxon>
        <taxon>Pseudomonadati</taxon>
        <taxon>Pseudomonadota</taxon>
        <taxon>Alphaproteobacteria</taxon>
        <taxon>Acetobacterales</taxon>
        <taxon>Acetobacteraceae</taxon>
        <taxon>Gluconacetobacter</taxon>
    </lineage>
</organism>
<dbReference type="AlphaFoldDB" id="A0A7W4K0X9"/>
<protein>
    <submittedName>
        <fullName evidence="1">Uncharacterized protein</fullName>
    </submittedName>
</protein>
<dbReference type="EMBL" id="JABEQP010000007">
    <property type="protein sequence ID" value="MBB2198182.1"/>
    <property type="molecule type" value="Genomic_DNA"/>
</dbReference>
<evidence type="ECO:0000313" key="2">
    <source>
        <dbReference type="Proteomes" id="UP000530320"/>
    </source>
</evidence>
<accession>A0A7W4K0X9</accession>